<evidence type="ECO:0000313" key="9">
    <source>
        <dbReference type="Proteomes" id="UP000007435"/>
    </source>
</evidence>
<dbReference type="AlphaFoldDB" id="E4RVV1"/>
<dbReference type="Proteomes" id="UP000007435">
    <property type="component" value="Chromosome"/>
</dbReference>
<comment type="function">
    <text evidence="6">RNaseP catalyzes the removal of the 5'-leader sequence from pre-tRNA to produce the mature 5'-terminus. It can also cleave other RNA substrates such as 4.5S RNA. The protein component plays an auxiliary but essential role in vivo by binding to the 5'-leader sequence and broadening the substrate specificity of the ribozyme.</text>
</comment>
<dbReference type="InterPro" id="IPR000100">
    <property type="entry name" value="RNase_P"/>
</dbReference>
<dbReference type="HOGENOM" id="CLU_117179_1_0_10"/>
<dbReference type="Gene3D" id="3.30.230.10">
    <property type="match status" value="1"/>
</dbReference>
<reference key="1">
    <citation type="submission" date="2010-11" db="EMBL/GenBank/DDBJ databases">
        <title>The complete genome of Leadbetterella byssophila DSM 17132.</title>
        <authorList>
            <consortium name="US DOE Joint Genome Institute (JGI-PGF)"/>
            <person name="Lucas S."/>
            <person name="Copeland A."/>
            <person name="Lapidus A."/>
            <person name="Glavina del Rio T."/>
            <person name="Dalin E."/>
            <person name="Tice H."/>
            <person name="Bruce D."/>
            <person name="Goodwin L."/>
            <person name="Pitluck S."/>
            <person name="Kyrpides N."/>
            <person name="Mavromatis K."/>
            <person name="Ivanova N."/>
            <person name="Teshima H."/>
            <person name="Brettin T."/>
            <person name="Detter J.C."/>
            <person name="Han C."/>
            <person name="Tapia R."/>
            <person name="Land M."/>
            <person name="Hauser L."/>
            <person name="Markowitz V."/>
            <person name="Cheng J.-F."/>
            <person name="Hugenholtz P."/>
            <person name="Woyke T."/>
            <person name="Wu D."/>
            <person name="Tindall B."/>
            <person name="Pomrenke H.G."/>
            <person name="Brambilla E."/>
            <person name="Klenk H.-P."/>
            <person name="Eisen J.A."/>
        </authorList>
    </citation>
    <scope>NUCLEOTIDE SEQUENCE [LARGE SCALE GENOMIC DNA]</scope>
    <source>
        <strain>DSM 17132</strain>
    </source>
</reference>
<sequence>MPNSLPATERLKSLKLIQKLFNRNNPSVSAYPLRAVIYRESSSEEPQYPQILITVSKRNFKKAVDRNHIKRQIREAYRMSKIQFPGNVILAFIYLSKDLPQKGQIKHLMPILLNKIKSV</sequence>
<dbReference type="EMBL" id="CP002305">
    <property type="protein sequence ID" value="ADQ18861.1"/>
    <property type="molecule type" value="Genomic_DNA"/>
</dbReference>
<evidence type="ECO:0000256" key="3">
    <source>
        <dbReference type="ARBA" id="ARBA00022759"/>
    </source>
</evidence>
<dbReference type="InterPro" id="IPR020568">
    <property type="entry name" value="Ribosomal_Su5_D2-typ_SF"/>
</dbReference>
<evidence type="ECO:0000256" key="1">
    <source>
        <dbReference type="ARBA" id="ARBA00022694"/>
    </source>
</evidence>
<dbReference type="EC" id="3.1.26.5" evidence="6 7"/>
<comment type="similarity">
    <text evidence="6">Belongs to the RnpA family.</text>
</comment>
<organism evidence="8 9">
    <name type="scientific">Leadbetterella byssophila (strain DSM 17132 / JCM 16389 / KACC 11308 / NBRC 106382 / 4M15)</name>
    <dbReference type="NCBI Taxonomy" id="649349"/>
    <lineage>
        <taxon>Bacteria</taxon>
        <taxon>Pseudomonadati</taxon>
        <taxon>Bacteroidota</taxon>
        <taxon>Cytophagia</taxon>
        <taxon>Cytophagales</taxon>
        <taxon>Leadbetterellaceae</taxon>
        <taxon>Leadbetterella</taxon>
    </lineage>
</organism>
<keyword evidence="4 6" id="KW-0378">Hydrolase</keyword>
<keyword evidence="3 6" id="KW-0255">Endonuclease</keyword>
<dbReference type="InterPro" id="IPR014721">
    <property type="entry name" value="Ribsml_uS5_D2-typ_fold_subgr"/>
</dbReference>
<keyword evidence="1 6" id="KW-0819">tRNA processing</keyword>
<dbReference type="GO" id="GO:0000049">
    <property type="term" value="F:tRNA binding"/>
    <property type="evidence" value="ECO:0007669"/>
    <property type="project" value="UniProtKB-UniRule"/>
</dbReference>
<evidence type="ECO:0000313" key="8">
    <source>
        <dbReference type="EMBL" id="ADQ18861.1"/>
    </source>
</evidence>
<dbReference type="STRING" id="649349.Lbys_3200"/>
<accession>E4RVV1</accession>
<keyword evidence="9" id="KW-1185">Reference proteome</keyword>
<evidence type="ECO:0000256" key="7">
    <source>
        <dbReference type="NCBIfam" id="TIGR00188"/>
    </source>
</evidence>
<protein>
    <recommendedName>
        <fullName evidence="6 7">Ribonuclease P protein component</fullName>
        <shortName evidence="6">RNase P protein</shortName>
        <shortName evidence="6">RNaseP protein</shortName>
        <ecNumber evidence="6 7">3.1.26.5</ecNumber>
    </recommendedName>
    <alternativeName>
        <fullName evidence="6">Protein C5</fullName>
    </alternativeName>
</protein>
<dbReference type="HAMAP" id="MF_00227">
    <property type="entry name" value="RNase_P"/>
    <property type="match status" value="1"/>
</dbReference>
<dbReference type="eggNOG" id="COG0594">
    <property type="taxonomic scope" value="Bacteria"/>
</dbReference>
<evidence type="ECO:0000256" key="6">
    <source>
        <dbReference type="HAMAP-Rule" id="MF_00227"/>
    </source>
</evidence>
<dbReference type="KEGG" id="lby:Lbys_3200"/>
<name>E4RVV1_LEAB4</name>
<keyword evidence="2 6" id="KW-0540">Nuclease</keyword>
<keyword evidence="5 6" id="KW-0694">RNA-binding</keyword>
<dbReference type="Pfam" id="PF00825">
    <property type="entry name" value="Ribonuclease_P"/>
    <property type="match status" value="1"/>
</dbReference>
<proteinExistence type="inferred from homology"/>
<gene>
    <name evidence="6" type="primary">rnpA</name>
    <name evidence="8" type="ordered locus">Lbys_3200</name>
</gene>
<dbReference type="GO" id="GO:0004526">
    <property type="term" value="F:ribonuclease P activity"/>
    <property type="evidence" value="ECO:0007669"/>
    <property type="project" value="UniProtKB-UniRule"/>
</dbReference>
<comment type="catalytic activity">
    <reaction evidence="6">
        <text>Endonucleolytic cleavage of RNA, removing 5'-extranucleotides from tRNA precursor.</text>
        <dbReference type="EC" id="3.1.26.5"/>
    </reaction>
</comment>
<evidence type="ECO:0000256" key="4">
    <source>
        <dbReference type="ARBA" id="ARBA00022801"/>
    </source>
</evidence>
<comment type="subunit">
    <text evidence="6">Consists of a catalytic RNA component (M1 or rnpB) and a protein subunit.</text>
</comment>
<dbReference type="SUPFAM" id="SSF54211">
    <property type="entry name" value="Ribosomal protein S5 domain 2-like"/>
    <property type="match status" value="1"/>
</dbReference>
<dbReference type="GO" id="GO:0001682">
    <property type="term" value="P:tRNA 5'-leader removal"/>
    <property type="evidence" value="ECO:0007669"/>
    <property type="project" value="UniProtKB-UniRule"/>
</dbReference>
<reference evidence="8 9" key="2">
    <citation type="journal article" date="2011" name="Stand. Genomic Sci.">
        <title>Complete genome sequence of Leadbetterella byssophila type strain (4M15).</title>
        <authorList>
            <person name="Abt B."/>
            <person name="Teshima H."/>
            <person name="Lucas S."/>
            <person name="Lapidus A."/>
            <person name="Del Rio T.G."/>
            <person name="Nolan M."/>
            <person name="Tice H."/>
            <person name="Cheng J.F."/>
            <person name="Pitluck S."/>
            <person name="Liolios K."/>
            <person name="Pagani I."/>
            <person name="Ivanova N."/>
            <person name="Mavromatis K."/>
            <person name="Pati A."/>
            <person name="Tapia R."/>
            <person name="Han C."/>
            <person name="Goodwin L."/>
            <person name="Chen A."/>
            <person name="Palaniappan K."/>
            <person name="Land M."/>
            <person name="Hauser L."/>
            <person name="Chang Y.J."/>
            <person name="Jeffries C.D."/>
            <person name="Rohde M."/>
            <person name="Goker M."/>
            <person name="Tindall B.J."/>
            <person name="Detter J.C."/>
            <person name="Woyke T."/>
            <person name="Bristow J."/>
            <person name="Eisen J.A."/>
            <person name="Markowitz V."/>
            <person name="Hugenholtz P."/>
            <person name="Klenk H.P."/>
            <person name="Kyrpides N.C."/>
        </authorList>
    </citation>
    <scope>NUCLEOTIDE SEQUENCE [LARGE SCALE GENOMIC DNA]</scope>
    <source>
        <strain evidence="9">DSM 17132 / JCM 16389 / KACC 11308 / NBRC 106382 / 4M15</strain>
    </source>
</reference>
<dbReference type="NCBIfam" id="TIGR00188">
    <property type="entry name" value="rnpA"/>
    <property type="match status" value="1"/>
</dbReference>
<evidence type="ECO:0000256" key="2">
    <source>
        <dbReference type="ARBA" id="ARBA00022722"/>
    </source>
</evidence>
<evidence type="ECO:0000256" key="5">
    <source>
        <dbReference type="ARBA" id="ARBA00022884"/>
    </source>
</evidence>